<evidence type="ECO:0000313" key="10">
    <source>
        <dbReference type="Proteomes" id="UP000516764"/>
    </source>
</evidence>
<evidence type="ECO:0000256" key="4">
    <source>
        <dbReference type="ARBA" id="ARBA00023136"/>
    </source>
</evidence>
<dbReference type="GO" id="GO:0009279">
    <property type="term" value="C:cell outer membrane"/>
    <property type="evidence" value="ECO:0007669"/>
    <property type="project" value="UniProtKB-SubCell"/>
</dbReference>
<evidence type="ECO:0000256" key="2">
    <source>
        <dbReference type="ARBA" id="ARBA00006275"/>
    </source>
</evidence>
<evidence type="ECO:0000256" key="6">
    <source>
        <dbReference type="SAM" id="SignalP"/>
    </source>
</evidence>
<dbReference type="InterPro" id="IPR012944">
    <property type="entry name" value="SusD_RagB_dom"/>
</dbReference>
<evidence type="ECO:0000259" key="7">
    <source>
        <dbReference type="Pfam" id="PF07980"/>
    </source>
</evidence>
<proteinExistence type="inferred from homology"/>
<gene>
    <name evidence="9" type="ORF">H9I45_07860</name>
</gene>
<protein>
    <submittedName>
        <fullName evidence="9">RagB/SusD family nutrient uptake outer membrane protein</fullName>
    </submittedName>
</protein>
<evidence type="ECO:0000256" key="1">
    <source>
        <dbReference type="ARBA" id="ARBA00004442"/>
    </source>
</evidence>
<dbReference type="Gene3D" id="1.25.40.390">
    <property type="match status" value="1"/>
</dbReference>
<keyword evidence="4" id="KW-0472">Membrane</keyword>
<dbReference type="KEGG" id="phal:H9I45_07860"/>
<dbReference type="InterPro" id="IPR011990">
    <property type="entry name" value="TPR-like_helical_dom_sf"/>
</dbReference>
<feature type="signal peptide" evidence="6">
    <location>
        <begin position="1"/>
        <end position="24"/>
    </location>
</feature>
<name>A0A7L8AK22_9FLAO</name>
<dbReference type="SUPFAM" id="SSF48452">
    <property type="entry name" value="TPR-like"/>
    <property type="match status" value="1"/>
</dbReference>
<feature type="chain" id="PRO_5032318921" evidence="6">
    <location>
        <begin position="25"/>
        <end position="609"/>
    </location>
</feature>
<dbReference type="RefSeq" id="WP_176397606.1">
    <property type="nucleotide sequence ID" value="NZ_CP061813.1"/>
</dbReference>
<dbReference type="AlphaFoldDB" id="A0A7L8AK22"/>
<comment type="similarity">
    <text evidence="2">Belongs to the SusD family.</text>
</comment>
<evidence type="ECO:0000313" key="9">
    <source>
        <dbReference type="EMBL" id="QOD62346.1"/>
    </source>
</evidence>
<accession>A0A7L8AK22</accession>
<organism evidence="9 10">
    <name type="scientific">Polaribacter haliotis</name>
    <dbReference type="NCBI Taxonomy" id="1888915"/>
    <lineage>
        <taxon>Bacteria</taxon>
        <taxon>Pseudomonadati</taxon>
        <taxon>Bacteroidota</taxon>
        <taxon>Flavobacteriia</taxon>
        <taxon>Flavobacteriales</taxon>
        <taxon>Flavobacteriaceae</taxon>
    </lineage>
</organism>
<evidence type="ECO:0000256" key="3">
    <source>
        <dbReference type="ARBA" id="ARBA00022729"/>
    </source>
</evidence>
<feature type="domain" description="RagB/SusD" evidence="7">
    <location>
        <begin position="336"/>
        <end position="609"/>
    </location>
</feature>
<feature type="domain" description="SusD-like N-terminal" evidence="8">
    <location>
        <begin position="96"/>
        <end position="205"/>
    </location>
</feature>
<keyword evidence="3 6" id="KW-0732">Signal</keyword>
<comment type="subcellular location">
    <subcellularLocation>
        <location evidence="1">Cell outer membrane</location>
    </subcellularLocation>
</comment>
<keyword evidence="5" id="KW-0998">Cell outer membrane</keyword>
<keyword evidence="10" id="KW-1185">Reference proteome</keyword>
<sequence>MKISNYKQTVFLLLSLLFVFQSCDSDYLEAQPENNLNTDAIFQNRNQTERWWAGLFTRIPDFFNMPYGFQYSFMTDELDSSQWNLPVINSGALNPASSPSNFQQLYESIRLCSIFLQNIEGNQELQSLQNGDKIIAQYRGEATFLRAYYYWYMMRQVGPVVIVPLEPASPTDELQIPRSTWDESVEFVLTQLELAKADLPTDYFQTGTTTVDASQIGRINKMIVEAVESQILLYHASPLYNGNTTMTDFTNLDGTQLLNSNYDAGRWATAATAAKRAIDIAEANGKGLYTANGSSAFETAYNSVRNMYWDGWQTEGVWVRPSSAVTGTYEIHASPRGIAGTAYNGIAVVQKLVDDFRTASGLKIEDDPNYTEVNYEATATPYYVAGTNSMFANREARFYANVNFNGAVMPGNPKPGETAVEFYNTGNSGKAGAPRDWPKTGFSARKNVHPTFSVNPYVAVSRPAMLIRVAELYLNYAEALNESSPGNPDITNYLNRVRNRAGLPNIASGLSQSQMREEIRLERRIELCYEGAHRFSDVRRWMVAEEEGYKQGGDYFGMTMDAGNTLSSPEFHVRSKAFERASWQRKYYFLPYGQNEADRNLELVQFPGY</sequence>
<reference evidence="9 10" key="1">
    <citation type="journal article" date="2016" name="Int. J. Syst. Evol. Microbiol.">
        <title>Polaribacter haliotis sp. nov., isolated from the gut of abalone Haliotis discus hannai.</title>
        <authorList>
            <person name="Kim Y.O."/>
            <person name="Park I.S."/>
            <person name="Park S."/>
            <person name="Nam B.H."/>
            <person name="Park J.M."/>
            <person name="Kim D.G."/>
            <person name="Yoon J.H."/>
        </authorList>
    </citation>
    <scope>NUCLEOTIDE SEQUENCE [LARGE SCALE GENOMIC DNA]</scope>
    <source>
        <strain evidence="9 10">KCTC 52418</strain>
    </source>
</reference>
<evidence type="ECO:0000256" key="5">
    <source>
        <dbReference type="ARBA" id="ARBA00023237"/>
    </source>
</evidence>
<dbReference type="Pfam" id="PF07980">
    <property type="entry name" value="SusD_RagB"/>
    <property type="match status" value="1"/>
</dbReference>
<evidence type="ECO:0000259" key="8">
    <source>
        <dbReference type="Pfam" id="PF14322"/>
    </source>
</evidence>
<dbReference type="PROSITE" id="PS51257">
    <property type="entry name" value="PROKAR_LIPOPROTEIN"/>
    <property type="match status" value="1"/>
</dbReference>
<dbReference type="Pfam" id="PF14322">
    <property type="entry name" value="SusD-like_3"/>
    <property type="match status" value="1"/>
</dbReference>
<dbReference type="InterPro" id="IPR033985">
    <property type="entry name" value="SusD-like_N"/>
</dbReference>
<dbReference type="Proteomes" id="UP000516764">
    <property type="component" value="Chromosome"/>
</dbReference>
<dbReference type="EMBL" id="CP061813">
    <property type="protein sequence ID" value="QOD62346.1"/>
    <property type="molecule type" value="Genomic_DNA"/>
</dbReference>